<evidence type="ECO:0000313" key="2">
    <source>
        <dbReference type="EMBL" id="EJK60000.1"/>
    </source>
</evidence>
<dbReference type="EMBL" id="AGNL01021836">
    <property type="protein sequence ID" value="EJK60000.1"/>
    <property type="molecule type" value="Genomic_DNA"/>
</dbReference>
<proteinExistence type="predicted"/>
<feature type="region of interest" description="Disordered" evidence="1">
    <location>
        <begin position="275"/>
        <end position="343"/>
    </location>
</feature>
<feature type="region of interest" description="Disordered" evidence="1">
    <location>
        <begin position="679"/>
        <end position="720"/>
    </location>
</feature>
<feature type="region of interest" description="Disordered" evidence="1">
    <location>
        <begin position="448"/>
        <end position="551"/>
    </location>
</feature>
<dbReference type="SUPFAM" id="SSF56672">
    <property type="entry name" value="DNA/RNA polymerases"/>
    <property type="match status" value="1"/>
</dbReference>
<dbReference type="InterPro" id="IPR052055">
    <property type="entry name" value="Hepadnavirus_pol/RT"/>
</dbReference>
<dbReference type="InterPro" id="IPR043502">
    <property type="entry name" value="DNA/RNA_pol_sf"/>
</dbReference>
<feature type="compositionally biased region" description="Polar residues" evidence="1">
    <location>
        <begin position="539"/>
        <end position="551"/>
    </location>
</feature>
<evidence type="ECO:0008006" key="4">
    <source>
        <dbReference type="Google" id="ProtNLM"/>
    </source>
</evidence>
<feature type="compositionally biased region" description="Polar residues" evidence="1">
    <location>
        <begin position="182"/>
        <end position="191"/>
    </location>
</feature>
<feature type="region of interest" description="Disordered" evidence="1">
    <location>
        <begin position="358"/>
        <end position="397"/>
    </location>
</feature>
<feature type="non-terminal residue" evidence="2">
    <location>
        <position position="1329"/>
    </location>
</feature>
<evidence type="ECO:0000313" key="3">
    <source>
        <dbReference type="Proteomes" id="UP000266841"/>
    </source>
</evidence>
<sequence>MSGPLEPAAAERPEPESASAFRGFQGKRRRSVVARLRRLRIVTVATEGNSDGRRERKDYRSLLMTASDWNSWRDGYVERHRNATLAEHEYTIGAMTKALEQQVDEEGNHTASQWKEVQEARSKIKLLDEAWRESDRRQHPIHEEHKKPAAPVSLRGIGPDPGAEPGRPRPAEPGAAARAENNFRTTAQPTSQEKRMEKARANGPSTSHGAIEGTGTKARVATSSAKHAEHAPSPPPGKVALTSILKTPKECWIRYKHHNHPKVVSWRMKKVRHTTVDATAPTKRDPALRSRSPREWTAATACRAAGPQASLRPTRATQTSPGPHESDPTSQTEVPTGGDRRHRLPCKRMVAPKQVCARPRLAPGPARTKQGTAAPMPRLDTSAATNSSCLDNAPLTKRGTTAGAEGYVCAEAAMAEGRLLECDATASSVAPTTVLSLRQPNFYDVLTAESTEEDDRGTRGAANAGAKGGELELGGRARSRSRAHRFRKPDDLLGNSLVEQPDDLLGNSLAEQPSQHSRQRRVEHAGQTAANDEPRRSKASPQTTTGRSTCLSASATEFLPRQWVFARTSPRRAGAHKAAAGAETHTFAKAPRPRIDTAGAKMKNCHGKALWTKVAATKKTCRGEEPATKQGVTAGAETPLAIRRPVKEAAEPCFAAPMTGLSRRQHNFYDVLCEESSDEDATGAHSAANARAELSEVATEGRARGRCTSADDRPRKVDACQQETDWRSTYLSAEAAEFSPRQWVFARSLPRRTDVQEPQLTRPRLSPPRTPPFSVPNPKVVTSTPSNPGELGAIIQRDAELLASLGWRDFVKQRRQRSDFATLDNVHHDAQRLLKFYKARGAPVKMSTPAWTAGRVDAALERGPHKSCDDYHEFLAEEFTDMINKGQWVVLPASAVKHMPGLRISPPGVVPQRDRRPRWIVDYSFSEVNKETLPLAAMEAMQFGHALDRILREILLADPALGPVQLMKVDISDGFYRINLNIDDIPKLGVAFPTKPGEEKLVAFPLVLPMGWKNSPPIFSTGTETAADLANQRLAARVPPAPHRLDEAAEKMPSPPPDRVALKSILKVPKKQWIRYRHHNHPKVIRWRLKPVRLGTVGAAVPSTRDPCLPTRRRAAAYVDVFVDDFVALAQQSGNSRRVRRTLMHAIDDVFRPLDERDDIFRREPISMKKLLKGDCSWGTIKLILGWIIDTVNMTISLPPHRVERLAEILASIPIDQKRTSVRKWHKVLGELRSMALALPGARHLFSHMQLALSKKIKSRVNLGRGVHDSLEDFRWLLEDIKRRPTRIAELVPLLASAEGHHDASGKGAGGVWFPAKHLVPRKGYKNTP</sequence>
<feature type="region of interest" description="Disordered" evidence="1">
    <location>
        <begin position="754"/>
        <end position="789"/>
    </location>
</feature>
<dbReference type="PANTHER" id="PTHR33050">
    <property type="entry name" value="REVERSE TRANSCRIPTASE DOMAIN-CONTAINING PROTEIN"/>
    <property type="match status" value="1"/>
</dbReference>
<accession>K0S3Z5</accession>
<comment type="caution">
    <text evidence="2">The sequence shown here is derived from an EMBL/GenBank/DDBJ whole genome shotgun (WGS) entry which is preliminary data.</text>
</comment>
<evidence type="ECO:0000256" key="1">
    <source>
        <dbReference type="SAM" id="MobiDB-lite"/>
    </source>
</evidence>
<protein>
    <recommendedName>
        <fullName evidence="4">Reverse transcriptase domain-containing protein</fullName>
    </recommendedName>
</protein>
<feature type="compositionally biased region" description="Pro residues" evidence="1">
    <location>
        <begin position="765"/>
        <end position="775"/>
    </location>
</feature>
<name>K0S3Z5_THAOC</name>
<feature type="region of interest" description="Disordered" evidence="1">
    <location>
        <begin position="133"/>
        <end position="240"/>
    </location>
</feature>
<feature type="region of interest" description="Disordered" evidence="1">
    <location>
        <begin position="1"/>
        <end position="27"/>
    </location>
</feature>
<keyword evidence="3" id="KW-1185">Reference proteome</keyword>
<organism evidence="2 3">
    <name type="scientific">Thalassiosira oceanica</name>
    <name type="common">Marine diatom</name>
    <dbReference type="NCBI Taxonomy" id="159749"/>
    <lineage>
        <taxon>Eukaryota</taxon>
        <taxon>Sar</taxon>
        <taxon>Stramenopiles</taxon>
        <taxon>Ochrophyta</taxon>
        <taxon>Bacillariophyta</taxon>
        <taxon>Coscinodiscophyceae</taxon>
        <taxon>Thalassiosirophycidae</taxon>
        <taxon>Thalassiosirales</taxon>
        <taxon>Thalassiosiraceae</taxon>
        <taxon>Thalassiosira</taxon>
    </lineage>
</organism>
<feature type="compositionally biased region" description="Basic residues" evidence="1">
    <location>
        <begin position="477"/>
        <end position="487"/>
    </location>
</feature>
<dbReference type="Proteomes" id="UP000266841">
    <property type="component" value="Unassembled WGS sequence"/>
</dbReference>
<feature type="compositionally biased region" description="Basic and acidic residues" evidence="1">
    <location>
        <begin position="282"/>
        <end position="294"/>
    </location>
</feature>
<feature type="compositionally biased region" description="Basic and acidic residues" evidence="1">
    <location>
        <begin position="699"/>
        <end position="718"/>
    </location>
</feature>
<gene>
    <name evidence="2" type="ORF">THAOC_19722</name>
</gene>
<reference evidence="2 3" key="1">
    <citation type="journal article" date="2012" name="Genome Biol.">
        <title>Genome and low-iron response of an oceanic diatom adapted to chronic iron limitation.</title>
        <authorList>
            <person name="Lommer M."/>
            <person name="Specht M."/>
            <person name="Roy A.S."/>
            <person name="Kraemer L."/>
            <person name="Andreson R."/>
            <person name="Gutowska M.A."/>
            <person name="Wolf J."/>
            <person name="Bergner S.V."/>
            <person name="Schilhabel M.B."/>
            <person name="Klostermeier U.C."/>
            <person name="Beiko R.G."/>
            <person name="Rosenstiel P."/>
            <person name="Hippler M."/>
            <person name="Laroche J."/>
        </authorList>
    </citation>
    <scope>NUCLEOTIDE SEQUENCE [LARGE SCALE GENOMIC DNA]</scope>
    <source>
        <strain evidence="2 3">CCMP1005</strain>
    </source>
</reference>
<dbReference type="OrthoDB" id="2678913at2759"/>
<dbReference type="PANTHER" id="PTHR33050:SF7">
    <property type="entry name" value="RIBONUCLEASE H"/>
    <property type="match status" value="1"/>
</dbReference>
<feature type="compositionally biased region" description="Basic and acidic residues" evidence="1">
    <location>
        <begin position="133"/>
        <end position="147"/>
    </location>
</feature>